<dbReference type="InterPro" id="IPR010259">
    <property type="entry name" value="S8pro/Inhibitor_I9"/>
</dbReference>
<gene>
    <name evidence="10" type="ORF">GCU69_05005</name>
</gene>
<dbReference type="InterPro" id="IPR034193">
    <property type="entry name" value="PCSK9_ProteinaseK-like"/>
</dbReference>
<dbReference type="Pfam" id="PF00082">
    <property type="entry name" value="Peptidase_S8"/>
    <property type="match status" value="1"/>
</dbReference>
<dbReference type="PANTHER" id="PTHR43806">
    <property type="entry name" value="PEPTIDASE S8"/>
    <property type="match status" value="1"/>
</dbReference>
<evidence type="ECO:0000256" key="4">
    <source>
        <dbReference type="ARBA" id="ARBA00022825"/>
    </source>
</evidence>
<keyword evidence="4 5" id="KW-0720">Serine protease</keyword>
<keyword evidence="3 5" id="KW-0378">Hydrolase</keyword>
<evidence type="ECO:0000256" key="5">
    <source>
        <dbReference type="PROSITE-ProRule" id="PRU01240"/>
    </source>
</evidence>
<dbReference type="Proteomes" id="UP000621266">
    <property type="component" value="Unassembled WGS sequence"/>
</dbReference>
<accession>A0ABQ7FRQ5</accession>
<dbReference type="InterPro" id="IPR037045">
    <property type="entry name" value="S8pro/Inhibitor_I9_sf"/>
</dbReference>
<dbReference type="PANTHER" id="PTHR43806:SF11">
    <property type="entry name" value="CEREVISIN-RELATED"/>
    <property type="match status" value="1"/>
</dbReference>
<dbReference type="Gene3D" id="3.40.50.200">
    <property type="entry name" value="Peptidase S8/S53 domain"/>
    <property type="match status" value="1"/>
</dbReference>
<dbReference type="PROSITE" id="PS00138">
    <property type="entry name" value="SUBTILASE_SER"/>
    <property type="match status" value="1"/>
</dbReference>
<evidence type="ECO:0000313" key="11">
    <source>
        <dbReference type="Proteomes" id="UP000621266"/>
    </source>
</evidence>
<keyword evidence="2 5" id="KW-0645">Protease</keyword>
<feature type="active site" description="Charge relay system" evidence="5">
    <location>
        <position position="199"/>
    </location>
</feature>
<evidence type="ECO:0000259" key="8">
    <source>
        <dbReference type="Pfam" id="PF00082"/>
    </source>
</evidence>
<dbReference type="PROSITE" id="PS00137">
    <property type="entry name" value="SUBTILASE_HIS"/>
    <property type="match status" value="1"/>
</dbReference>
<evidence type="ECO:0000256" key="1">
    <source>
        <dbReference type="ARBA" id="ARBA00011073"/>
    </source>
</evidence>
<evidence type="ECO:0000259" key="9">
    <source>
        <dbReference type="Pfam" id="PF05922"/>
    </source>
</evidence>
<dbReference type="RefSeq" id="WP_098751795.1">
    <property type="nucleotide sequence ID" value="NZ_WHPN01000106.1"/>
</dbReference>
<dbReference type="Pfam" id="PF05922">
    <property type="entry name" value="Inhibitor_I9"/>
    <property type="match status" value="1"/>
</dbReference>
<evidence type="ECO:0000256" key="2">
    <source>
        <dbReference type="ARBA" id="ARBA00022670"/>
    </source>
</evidence>
<dbReference type="InterPro" id="IPR022398">
    <property type="entry name" value="Peptidase_S8_His-AS"/>
</dbReference>
<organism evidence="10 11">
    <name type="scientific">Streptomyces lycii</name>
    <dbReference type="NCBI Taxonomy" id="2654337"/>
    <lineage>
        <taxon>Bacteria</taxon>
        <taxon>Bacillati</taxon>
        <taxon>Actinomycetota</taxon>
        <taxon>Actinomycetes</taxon>
        <taxon>Kitasatosporales</taxon>
        <taxon>Streptomycetaceae</taxon>
        <taxon>Streptomyces</taxon>
    </lineage>
</organism>
<feature type="active site" description="Charge relay system" evidence="5">
    <location>
        <position position="168"/>
    </location>
</feature>
<dbReference type="SUPFAM" id="SSF54897">
    <property type="entry name" value="Protease propeptides/inhibitors"/>
    <property type="match status" value="1"/>
</dbReference>
<feature type="domain" description="Inhibitor I9" evidence="9">
    <location>
        <begin position="50"/>
        <end position="128"/>
    </location>
</feature>
<evidence type="ECO:0000256" key="3">
    <source>
        <dbReference type="ARBA" id="ARBA00022801"/>
    </source>
</evidence>
<protein>
    <submittedName>
        <fullName evidence="10">S8 family peptidase</fullName>
    </submittedName>
</protein>
<feature type="domain" description="Peptidase S8/S53" evidence="8">
    <location>
        <begin position="159"/>
        <end position="385"/>
    </location>
</feature>
<sequence length="404" mass="41015">MKRSRIGVLLLAAPLALIPGTGSAAPVDGDGSDRLVSVRQAPDDRALSGSYIVTLKPGAEARTVAEQVSEEAAENGSGSARATARVKLKHVYTEALNGFSAKLDAAQLKELRGHESVAAIEEDAEVTVDATQYNAPWGLDRVDQRNRPLDGGYTYSRNGSGVTAYIIDTGIQTSHPDFGGRAQNVYDAFGGNGQDCQGHGTHVAGTVGGSTYGVAKGVALRGVRVLNCQGSGSISGIVAGFDWVRQNATKPAVANASLGGGYSSALNSAATNLANSGVHLAVAAGNENQNACNVSPASAPGTITVAASDSADRKASFSNYGSCTDLYAPGVSVTSARMGGGSTAMSGTSMASPHVSGVAALYKSSYGDASSSAVNNWIVSNATTNVISGNYSGTPNRLLFKSGM</sequence>
<evidence type="ECO:0000256" key="6">
    <source>
        <dbReference type="RuleBase" id="RU003355"/>
    </source>
</evidence>
<comment type="caution">
    <text evidence="10">The sequence shown here is derived from an EMBL/GenBank/DDBJ whole genome shotgun (WGS) entry which is preliminary data.</text>
</comment>
<feature type="chain" id="PRO_5047165784" evidence="7">
    <location>
        <begin position="25"/>
        <end position="404"/>
    </location>
</feature>
<dbReference type="CDD" id="cd04077">
    <property type="entry name" value="Peptidases_S8_PCSK9_ProteinaseK_like"/>
    <property type="match status" value="1"/>
</dbReference>
<keyword evidence="7" id="KW-0732">Signal</keyword>
<reference evidence="10 11" key="1">
    <citation type="submission" date="2019-10" db="EMBL/GenBank/DDBJ databases">
        <title>Streptomyces tenebrisbrunneis sp.nov., an endogenous actinomycete isolated from of Lycium ruthenicum.</title>
        <authorList>
            <person name="Ma L."/>
        </authorList>
    </citation>
    <scope>NUCLEOTIDE SEQUENCE [LARGE SCALE GENOMIC DNA]</scope>
    <source>
        <strain evidence="10 11">TRM 66187</strain>
    </source>
</reference>
<evidence type="ECO:0000256" key="7">
    <source>
        <dbReference type="SAM" id="SignalP"/>
    </source>
</evidence>
<dbReference type="InterPro" id="IPR023828">
    <property type="entry name" value="Peptidase_S8_Ser-AS"/>
</dbReference>
<proteinExistence type="inferred from homology"/>
<dbReference type="PROSITE" id="PS51892">
    <property type="entry name" value="SUBTILASE"/>
    <property type="match status" value="1"/>
</dbReference>
<dbReference type="PRINTS" id="PR00723">
    <property type="entry name" value="SUBTILISIN"/>
</dbReference>
<feature type="signal peptide" evidence="7">
    <location>
        <begin position="1"/>
        <end position="24"/>
    </location>
</feature>
<dbReference type="SUPFAM" id="SSF52743">
    <property type="entry name" value="Subtilisin-like"/>
    <property type="match status" value="1"/>
</dbReference>
<name>A0ABQ7FRQ5_9ACTN</name>
<feature type="active site" description="Charge relay system" evidence="5">
    <location>
        <position position="349"/>
    </location>
</feature>
<dbReference type="InterPro" id="IPR036852">
    <property type="entry name" value="Peptidase_S8/S53_dom_sf"/>
</dbReference>
<evidence type="ECO:0000313" key="10">
    <source>
        <dbReference type="EMBL" id="KAF4410227.1"/>
    </source>
</evidence>
<dbReference type="InterPro" id="IPR000209">
    <property type="entry name" value="Peptidase_S8/S53_dom"/>
</dbReference>
<dbReference type="InterPro" id="IPR050131">
    <property type="entry name" value="Peptidase_S8_subtilisin-like"/>
</dbReference>
<dbReference type="InterPro" id="IPR015500">
    <property type="entry name" value="Peptidase_S8_subtilisin-rel"/>
</dbReference>
<dbReference type="PROSITE" id="PS00136">
    <property type="entry name" value="SUBTILASE_ASP"/>
    <property type="match status" value="1"/>
</dbReference>
<keyword evidence="11" id="KW-1185">Reference proteome</keyword>
<dbReference type="EMBL" id="WHPN01000106">
    <property type="protein sequence ID" value="KAF4410227.1"/>
    <property type="molecule type" value="Genomic_DNA"/>
</dbReference>
<dbReference type="InterPro" id="IPR023827">
    <property type="entry name" value="Peptidase_S8_Asp-AS"/>
</dbReference>
<comment type="similarity">
    <text evidence="1 5 6">Belongs to the peptidase S8 family.</text>
</comment>
<dbReference type="Gene3D" id="3.30.70.80">
    <property type="entry name" value="Peptidase S8 propeptide/proteinase inhibitor I9"/>
    <property type="match status" value="1"/>
</dbReference>